<evidence type="ECO:0000256" key="1">
    <source>
        <dbReference type="ARBA" id="ARBA00004429"/>
    </source>
</evidence>
<keyword evidence="4 7" id="KW-0812">Transmembrane</keyword>
<dbReference type="InterPro" id="IPR036259">
    <property type="entry name" value="MFS_trans_sf"/>
</dbReference>
<keyword evidence="5 7" id="KW-1133">Transmembrane helix</keyword>
<evidence type="ECO:0000256" key="7">
    <source>
        <dbReference type="SAM" id="Phobius"/>
    </source>
</evidence>
<feature type="transmembrane region" description="Helical" evidence="7">
    <location>
        <begin position="397"/>
        <end position="417"/>
    </location>
</feature>
<dbReference type="SMART" id="SM00471">
    <property type="entry name" value="HDc"/>
    <property type="match status" value="1"/>
</dbReference>
<feature type="transmembrane region" description="Helical" evidence="7">
    <location>
        <begin position="371"/>
        <end position="391"/>
    </location>
</feature>
<proteinExistence type="predicted"/>
<feature type="transmembrane region" description="Helical" evidence="7">
    <location>
        <begin position="285"/>
        <end position="303"/>
    </location>
</feature>
<dbReference type="RefSeq" id="WP_126044200.1">
    <property type="nucleotide sequence ID" value="NZ_RXFM01000003.1"/>
</dbReference>
<evidence type="ECO:0000256" key="3">
    <source>
        <dbReference type="ARBA" id="ARBA00022475"/>
    </source>
</evidence>
<feature type="transmembrane region" description="Helical" evidence="7">
    <location>
        <begin position="148"/>
        <end position="173"/>
    </location>
</feature>
<gene>
    <name evidence="9" type="ORF">EIC27_00450</name>
</gene>
<feature type="transmembrane region" description="Helical" evidence="7">
    <location>
        <begin position="15"/>
        <end position="37"/>
    </location>
</feature>
<dbReference type="PROSITE" id="PS50850">
    <property type="entry name" value="MFS"/>
    <property type="match status" value="1"/>
</dbReference>
<dbReference type="GO" id="GO:0005886">
    <property type="term" value="C:plasma membrane"/>
    <property type="evidence" value="ECO:0007669"/>
    <property type="project" value="UniProtKB-SubCell"/>
</dbReference>
<comment type="caution">
    <text evidence="9">The sequence shown here is derived from an EMBL/GenBank/DDBJ whole genome shotgun (WGS) entry which is preliminary data.</text>
</comment>
<reference evidence="10" key="1">
    <citation type="submission" date="2018-11" db="EMBL/GenBank/DDBJ databases">
        <title>Phylogenetic, genomic, and biogeographic characterization of a novel and ubiquitous marine invertebrate-associated Rickettsiales parasite, Candidatus Marinoinvertebrata rohwerii, gen. nov., sp. nov.</title>
        <authorList>
            <person name="Klinges J.G."/>
            <person name="Rosales S.M."/>
            <person name="Mcminds R."/>
            <person name="Shaver E.C."/>
            <person name="Shantz A."/>
            <person name="Peters E.C."/>
            <person name="Burkepile D.E."/>
            <person name="Silliman B.R."/>
            <person name="Vega Thurber R.L."/>
        </authorList>
    </citation>
    <scope>NUCLEOTIDE SEQUENCE [LARGE SCALE GENOMIC DNA]</scope>
    <source>
        <strain evidence="10">a_cerv_44</strain>
    </source>
</reference>
<feature type="transmembrane region" description="Helical" evidence="7">
    <location>
        <begin position="85"/>
        <end position="104"/>
    </location>
</feature>
<dbReference type="Gene3D" id="1.10.3210.10">
    <property type="entry name" value="Hypothetical protein af1432"/>
    <property type="match status" value="1"/>
</dbReference>
<evidence type="ECO:0000256" key="2">
    <source>
        <dbReference type="ARBA" id="ARBA00022448"/>
    </source>
</evidence>
<keyword evidence="2" id="KW-0813">Transport</keyword>
<sequence length="667" mass="76176">MSSNKVLSKEQNQGVLLLSIGTFLEYFDLMLYVHMAVLLNELFFPQTDPFTTKLVTIFTFCSTFILRPVGGFIVGWVGDHIGRKNTVIITTILMSICCIIMANLKTYSDIGIMASFTVIFCRMLQGFTSMGEILGAQLYIMESLKPPYSYICTSIINIQSKLGGSFALLVAYFATSIAFDWRIAFWIGAIIAIVGIVARTKLRETPEFIDYKKRLRIQTELEKQNNNTLINSNIVKEKLDKKIVLSYFIMHLPFAIYFYIAYIYTVPFMKVKLGMNSEQIITQNLKFSALHLIFLLLVIPLLKKFHPLKLAKVSIIVSSILVLSLPYLFKITDNLISLIFLQLLVLLFPSFTSPTELTCFKHIPISKRFKILGIAFGIASVIGYGVAPIILEFSKVFIGDFCIWLICIPGMICYWLAVKYMEKIEKNAGRFDNYPEDDPINADTGLDENQYNYIMSEEYKLYNLDCDFSKSLLTKLVNLNKIARRKVNIKFIEKSIIFAKKWHDGQTRKTGEPFYSHPLTVAEIAAEYYFKTDVIIAAILHDIVEDTECTLDDVRENFNSRIAQIVDRLTRVSFINGEKIKIPFDDVIANLINVKDNEALFIKQIDRIHNMITIEGLSPEKQKKIAAETNSILIGTIAFVFEKLNIPNKFKIESKISKLVKNILNKK</sequence>
<feature type="transmembrane region" description="Helical" evidence="7">
    <location>
        <begin position="335"/>
        <end position="351"/>
    </location>
</feature>
<dbReference type="Proteomes" id="UP000279470">
    <property type="component" value="Unassembled WGS sequence"/>
</dbReference>
<evidence type="ECO:0000256" key="4">
    <source>
        <dbReference type="ARBA" id="ARBA00022692"/>
    </source>
</evidence>
<dbReference type="Pfam" id="PF13328">
    <property type="entry name" value="HD_4"/>
    <property type="match status" value="1"/>
</dbReference>
<feature type="transmembrane region" description="Helical" evidence="7">
    <location>
        <begin position="244"/>
        <end position="265"/>
    </location>
</feature>
<dbReference type="Pfam" id="PF07690">
    <property type="entry name" value="MFS_1"/>
    <property type="match status" value="1"/>
</dbReference>
<dbReference type="Gene3D" id="1.20.1250.20">
    <property type="entry name" value="MFS general substrate transporter like domains"/>
    <property type="match status" value="2"/>
</dbReference>
<evidence type="ECO:0000313" key="10">
    <source>
        <dbReference type="Proteomes" id="UP000279470"/>
    </source>
</evidence>
<protein>
    <submittedName>
        <fullName evidence="9">MFS transporter</fullName>
    </submittedName>
</protein>
<evidence type="ECO:0000256" key="6">
    <source>
        <dbReference type="ARBA" id="ARBA00023136"/>
    </source>
</evidence>
<dbReference type="SUPFAM" id="SSF103473">
    <property type="entry name" value="MFS general substrate transporter"/>
    <property type="match status" value="1"/>
</dbReference>
<feature type="transmembrane region" description="Helical" evidence="7">
    <location>
        <begin position="57"/>
        <end position="78"/>
    </location>
</feature>
<dbReference type="AlphaFoldDB" id="A0A3R9XSW3"/>
<dbReference type="InterPro" id="IPR020846">
    <property type="entry name" value="MFS_dom"/>
</dbReference>
<evidence type="ECO:0000256" key="5">
    <source>
        <dbReference type="ARBA" id="ARBA00022989"/>
    </source>
</evidence>
<comment type="subcellular location">
    <subcellularLocation>
        <location evidence="1">Cell inner membrane</location>
        <topology evidence="1">Multi-pass membrane protein</topology>
    </subcellularLocation>
</comment>
<accession>A0A3R9XSW3</accession>
<dbReference type="PANTHER" id="PTHR43045">
    <property type="entry name" value="SHIKIMATE TRANSPORTER"/>
    <property type="match status" value="1"/>
</dbReference>
<dbReference type="GO" id="GO:0022857">
    <property type="term" value="F:transmembrane transporter activity"/>
    <property type="evidence" value="ECO:0007669"/>
    <property type="project" value="InterPro"/>
</dbReference>
<dbReference type="InterPro" id="IPR003607">
    <property type="entry name" value="HD/PDEase_dom"/>
</dbReference>
<evidence type="ECO:0000259" key="8">
    <source>
        <dbReference type="PROSITE" id="PS50850"/>
    </source>
</evidence>
<feature type="transmembrane region" description="Helical" evidence="7">
    <location>
        <begin position="179"/>
        <end position="198"/>
    </location>
</feature>
<dbReference type="CDD" id="cd00077">
    <property type="entry name" value="HDc"/>
    <property type="match status" value="1"/>
</dbReference>
<feature type="transmembrane region" description="Helical" evidence="7">
    <location>
        <begin position="310"/>
        <end position="329"/>
    </location>
</feature>
<keyword evidence="6 7" id="KW-0472">Membrane</keyword>
<dbReference type="SUPFAM" id="SSF109604">
    <property type="entry name" value="HD-domain/PDEase-like"/>
    <property type="match status" value="1"/>
</dbReference>
<evidence type="ECO:0000313" key="9">
    <source>
        <dbReference type="EMBL" id="RST72199.1"/>
    </source>
</evidence>
<organism evidence="9 10">
    <name type="scientific">Candidatus Aquarickettsia rohweri</name>
    <dbReference type="NCBI Taxonomy" id="2602574"/>
    <lineage>
        <taxon>Bacteria</taxon>
        <taxon>Pseudomonadati</taxon>
        <taxon>Pseudomonadota</taxon>
        <taxon>Alphaproteobacteria</taxon>
        <taxon>Rickettsiales</taxon>
        <taxon>Candidatus Midichloriaceae</taxon>
        <taxon>Candidatus Aquarickettsia</taxon>
    </lineage>
</organism>
<dbReference type="OrthoDB" id="114045at2"/>
<name>A0A3R9XSW3_9RICK</name>
<dbReference type="EMBL" id="RXFM01000003">
    <property type="protein sequence ID" value="RST72199.1"/>
    <property type="molecule type" value="Genomic_DNA"/>
</dbReference>
<keyword evidence="3" id="KW-1003">Cell membrane</keyword>
<dbReference type="InterPro" id="IPR011701">
    <property type="entry name" value="MFS"/>
</dbReference>
<feature type="domain" description="Major facilitator superfamily (MFS) profile" evidence="8">
    <location>
        <begin position="14"/>
        <end position="425"/>
    </location>
</feature>
<dbReference type="PANTHER" id="PTHR43045:SF1">
    <property type="entry name" value="SHIKIMATE TRANSPORTER"/>
    <property type="match status" value="1"/>
</dbReference>
<keyword evidence="10" id="KW-1185">Reference proteome</keyword>